<keyword evidence="3" id="KW-1185">Reference proteome</keyword>
<reference evidence="2 3" key="1">
    <citation type="submission" date="2017-09" db="EMBL/GenBank/DDBJ databases">
        <authorList>
            <person name="Lee N."/>
            <person name="Cho B.-K."/>
        </authorList>
    </citation>
    <scope>NUCLEOTIDE SEQUENCE [LARGE SCALE GENOMIC DNA]</scope>
    <source>
        <strain evidence="2 3">ATCC 13879</strain>
    </source>
</reference>
<feature type="compositionally biased region" description="Pro residues" evidence="1">
    <location>
        <begin position="45"/>
        <end position="62"/>
    </location>
</feature>
<gene>
    <name evidence="2" type="ORF">CP972_04105</name>
</gene>
<evidence type="ECO:0000256" key="1">
    <source>
        <dbReference type="SAM" id="MobiDB-lite"/>
    </source>
</evidence>
<organism evidence="2 3">
    <name type="scientific">Streptomyces prasinus</name>
    <dbReference type="NCBI Taxonomy" id="67345"/>
    <lineage>
        <taxon>Bacteria</taxon>
        <taxon>Bacillati</taxon>
        <taxon>Actinomycetota</taxon>
        <taxon>Actinomycetes</taxon>
        <taxon>Kitasatosporales</taxon>
        <taxon>Streptomycetaceae</taxon>
        <taxon>Streptomyces</taxon>
    </lineage>
</organism>
<feature type="region of interest" description="Disordered" evidence="1">
    <location>
        <begin position="40"/>
        <end position="62"/>
    </location>
</feature>
<accession>A0ABX6AT94</accession>
<name>A0ABX6AT94_9ACTN</name>
<proteinExistence type="predicted"/>
<sequence>MVPSSPETVDPNRITRAEANPPIGLIAFALEDHIRTFAARRSAPPAAPSTPRCPPTHPGNTH</sequence>
<dbReference type="Proteomes" id="UP000326041">
    <property type="component" value="Chromosome"/>
</dbReference>
<dbReference type="EMBL" id="CP023697">
    <property type="protein sequence ID" value="QEV04977.1"/>
    <property type="molecule type" value="Genomic_DNA"/>
</dbReference>
<protein>
    <submittedName>
        <fullName evidence="2">Uncharacterized protein</fullName>
    </submittedName>
</protein>
<evidence type="ECO:0000313" key="3">
    <source>
        <dbReference type="Proteomes" id="UP000326041"/>
    </source>
</evidence>
<evidence type="ECO:0000313" key="2">
    <source>
        <dbReference type="EMBL" id="QEV04977.1"/>
    </source>
</evidence>